<comment type="caution">
    <text evidence="5">The sequence shown here is derived from an EMBL/GenBank/DDBJ whole genome shotgun (WGS) entry which is preliminary data.</text>
</comment>
<dbReference type="InterPro" id="IPR036910">
    <property type="entry name" value="HMG_box_dom_sf"/>
</dbReference>
<dbReference type="OrthoDB" id="6247875at2759"/>
<feature type="region of interest" description="Disordered" evidence="3">
    <location>
        <begin position="162"/>
        <end position="218"/>
    </location>
</feature>
<dbReference type="Gene3D" id="1.10.30.10">
    <property type="entry name" value="High mobility group box domain"/>
    <property type="match status" value="1"/>
</dbReference>
<keyword evidence="6" id="KW-1185">Reference proteome</keyword>
<gene>
    <name evidence="5" type="ORF">J437_LFUL009711</name>
</gene>
<evidence type="ECO:0000256" key="1">
    <source>
        <dbReference type="ARBA" id="ARBA00023125"/>
    </source>
</evidence>
<dbReference type="SUPFAM" id="SSF47095">
    <property type="entry name" value="HMG-box"/>
    <property type="match status" value="1"/>
</dbReference>
<protein>
    <recommendedName>
        <fullName evidence="4">HMG box domain-containing protein</fullName>
    </recommendedName>
</protein>
<proteinExistence type="predicted"/>
<dbReference type="GO" id="GO:0000978">
    <property type="term" value="F:RNA polymerase II cis-regulatory region sequence-specific DNA binding"/>
    <property type="evidence" value="ECO:0007669"/>
    <property type="project" value="TreeGrafter"/>
</dbReference>
<keyword evidence="2" id="KW-0539">Nucleus</keyword>
<feature type="compositionally biased region" description="Polar residues" evidence="3">
    <location>
        <begin position="86"/>
        <end position="101"/>
    </location>
</feature>
<dbReference type="GO" id="GO:0001228">
    <property type="term" value="F:DNA-binding transcription activator activity, RNA polymerase II-specific"/>
    <property type="evidence" value="ECO:0007669"/>
    <property type="project" value="TreeGrafter"/>
</dbReference>
<feature type="compositionally biased region" description="Gly residues" evidence="3">
    <location>
        <begin position="193"/>
        <end position="203"/>
    </location>
</feature>
<sequence>MMDEDQSVHHGYAYGAAALTSSSYHHATATPPGAANYASASPPAAPYAHNQLFHGHIQMQTAQEQQQTPSPSLAAYPPATISPYPASSSPHRLYTASSPGTLSPAGSPFVHPGMYSPGGSSRASFSQIQHHSQHQQQCASMGLEDGGDSSMVPMSQMLPGQWGEETERGEEGARRDCRTAAGNHHQHVSVQGRGEGGQVGEGGDGQEKSKKEQRIRRPMNAFMVWAKVERKKLADENPDLHNADLSKMLGKSCLAKSTAMK</sequence>
<reference evidence="5" key="1">
    <citation type="submission" date="2013-04" db="EMBL/GenBank/DDBJ databases">
        <authorList>
            <person name="Qu J."/>
            <person name="Murali S.C."/>
            <person name="Bandaranaike D."/>
            <person name="Bellair M."/>
            <person name="Blankenburg K."/>
            <person name="Chao H."/>
            <person name="Dinh H."/>
            <person name="Doddapaneni H."/>
            <person name="Downs B."/>
            <person name="Dugan-Rocha S."/>
            <person name="Elkadiri S."/>
            <person name="Gnanaolivu R.D."/>
            <person name="Hernandez B."/>
            <person name="Javaid M."/>
            <person name="Jayaseelan J.C."/>
            <person name="Lee S."/>
            <person name="Li M."/>
            <person name="Ming W."/>
            <person name="Munidasa M."/>
            <person name="Muniz J."/>
            <person name="Nguyen L."/>
            <person name="Ongeri F."/>
            <person name="Osuji N."/>
            <person name="Pu L.-L."/>
            <person name="Puazo M."/>
            <person name="Qu C."/>
            <person name="Quiroz J."/>
            <person name="Raj R."/>
            <person name="Weissenberger G."/>
            <person name="Xin Y."/>
            <person name="Zou X."/>
            <person name="Han Y."/>
            <person name="Richards S."/>
            <person name="Worley K."/>
            <person name="Muzny D."/>
            <person name="Gibbs R."/>
        </authorList>
    </citation>
    <scope>NUCLEOTIDE SEQUENCE</scope>
    <source>
        <strain evidence="5">Sampled in the wild</strain>
    </source>
</reference>
<dbReference type="Proteomes" id="UP000792457">
    <property type="component" value="Unassembled WGS sequence"/>
</dbReference>
<name>A0A8K0JYE2_LADFU</name>
<dbReference type="GO" id="GO:0005634">
    <property type="term" value="C:nucleus"/>
    <property type="evidence" value="ECO:0007669"/>
    <property type="project" value="UniProtKB-UniRule"/>
</dbReference>
<feature type="compositionally biased region" description="Basic and acidic residues" evidence="3">
    <location>
        <begin position="165"/>
        <end position="178"/>
    </location>
</feature>
<dbReference type="Pfam" id="PF00505">
    <property type="entry name" value="HMG_box"/>
    <property type="match status" value="1"/>
</dbReference>
<evidence type="ECO:0000259" key="4">
    <source>
        <dbReference type="PROSITE" id="PS50118"/>
    </source>
</evidence>
<dbReference type="PROSITE" id="PS50118">
    <property type="entry name" value="HMG_BOX_2"/>
    <property type="match status" value="1"/>
</dbReference>
<evidence type="ECO:0000256" key="3">
    <source>
        <dbReference type="SAM" id="MobiDB-lite"/>
    </source>
</evidence>
<evidence type="ECO:0000313" key="5">
    <source>
        <dbReference type="EMBL" id="KAG8224965.1"/>
    </source>
</evidence>
<dbReference type="InterPro" id="IPR050140">
    <property type="entry name" value="SRY-related_HMG-box_TF-like"/>
</dbReference>
<dbReference type="PANTHER" id="PTHR10270">
    <property type="entry name" value="SOX TRANSCRIPTION FACTOR"/>
    <property type="match status" value="1"/>
</dbReference>
<dbReference type="GO" id="GO:0030154">
    <property type="term" value="P:cell differentiation"/>
    <property type="evidence" value="ECO:0007669"/>
    <property type="project" value="TreeGrafter"/>
</dbReference>
<dbReference type="InterPro" id="IPR009071">
    <property type="entry name" value="HMG_box_dom"/>
</dbReference>
<dbReference type="PANTHER" id="PTHR10270:SF317">
    <property type="entry name" value="TRANSCRIPTION FACTOR SOX-15-RELATED"/>
    <property type="match status" value="1"/>
</dbReference>
<feature type="region of interest" description="Disordered" evidence="3">
    <location>
        <begin position="86"/>
        <end position="124"/>
    </location>
</feature>
<evidence type="ECO:0000256" key="2">
    <source>
        <dbReference type="PROSITE-ProRule" id="PRU00267"/>
    </source>
</evidence>
<organism evidence="5 6">
    <name type="scientific">Ladona fulva</name>
    <name type="common">Scarce chaser dragonfly</name>
    <name type="synonym">Libellula fulva</name>
    <dbReference type="NCBI Taxonomy" id="123851"/>
    <lineage>
        <taxon>Eukaryota</taxon>
        <taxon>Metazoa</taxon>
        <taxon>Ecdysozoa</taxon>
        <taxon>Arthropoda</taxon>
        <taxon>Hexapoda</taxon>
        <taxon>Insecta</taxon>
        <taxon>Pterygota</taxon>
        <taxon>Palaeoptera</taxon>
        <taxon>Odonata</taxon>
        <taxon>Epiprocta</taxon>
        <taxon>Anisoptera</taxon>
        <taxon>Libelluloidea</taxon>
        <taxon>Libellulidae</taxon>
        <taxon>Ladona</taxon>
    </lineage>
</organism>
<feature type="DNA-binding region" description="HMG box" evidence="2">
    <location>
        <begin position="215"/>
        <end position="261"/>
    </location>
</feature>
<keyword evidence="1 2" id="KW-0238">DNA-binding</keyword>
<reference evidence="5" key="2">
    <citation type="submission" date="2017-10" db="EMBL/GenBank/DDBJ databases">
        <title>Ladona fulva Genome sequencing and assembly.</title>
        <authorList>
            <person name="Murali S."/>
            <person name="Richards S."/>
            <person name="Bandaranaike D."/>
            <person name="Bellair M."/>
            <person name="Blankenburg K."/>
            <person name="Chao H."/>
            <person name="Dinh H."/>
            <person name="Doddapaneni H."/>
            <person name="Dugan-Rocha S."/>
            <person name="Elkadiri S."/>
            <person name="Gnanaolivu R."/>
            <person name="Hernandez B."/>
            <person name="Skinner E."/>
            <person name="Javaid M."/>
            <person name="Lee S."/>
            <person name="Li M."/>
            <person name="Ming W."/>
            <person name="Munidasa M."/>
            <person name="Muniz J."/>
            <person name="Nguyen L."/>
            <person name="Hughes D."/>
            <person name="Osuji N."/>
            <person name="Pu L.-L."/>
            <person name="Puazo M."/>
            <person name="Qu C."/>
            <person name="Quiroz J."/>
            <person name="Raj R."/>
            <person name="Weissenberger G."/>
            <person name="Xin Y."/>
            <person name="Zou X."/>
            <person name="Han Y."/>
            <person name="Worley K."/>
            <person name="Muzny D."/>
            <person name="Gibbs R."/>
        </authorList>
    </citation>
    <scope>NUCLEOTIDE SEQUENCE</scope>
    <source>
        <strain evidence="5">Sampled in the wild</strain>
    </source>
</reference>
<evidence type="ECO:0000313" key="6">
    <source>
        <dbReference type="Proteomes" id="UP000792457"/>
    </source>
</evidence>
<feature type="domain" description="HMG box" evidence="4">
    <location>
        <begin position="215"/>
        <end position="261"/>
    </location>
</feature>
<dbReference type="AlphaFoldDB" id="A0A8K0JYE2"/>
<dbReference type="EMBL" id="KZ308219">
    <property type="protein sequence ID" value="KAG8224965.1"/>
    <property type="molecule type" value="Genomic_DNA"/>
</dbReference>
<accession>A0A8K0JYE2</accession>